<feature type="compositionally biased region" description="Basic and acidic residues" evidence="1">
    <location>
        <begin position="1"/>
        <end position="25"/>
    </location>
</feature>
<sequence>MVQTRKERRADFKLKHPDRSSRPSEETLLGLAEKTGILDSSQITDKQEEVEEDEVLVGRLGESFLWSVSLTMLHFTLDVLVMSQYAEVWEWKKLLGRTAQAFPVFLLLFYSFHPHKEASVLLPRLPPSMQPILHQLFFFVCSVSAGCYLVHITNAYGYYAIMKQSPPLGCIWIWSVIEQDVFWATGSLVICGIFLKAGGYAIM</sequence>
<evidence type="ECO:0000313" key="5">
    <source>
        <dbReference type="Proteomes" id="UP000824998"/>
    </source>
</evidence>
<feature type="transmembrane region" description="Helical" evidence="2">
    <location>
        <begin position="181"/>
        <end position="202"/>
    </location>
</feature>
<feature type="domain" description="DUF7719" evidence="3">
    <location>
        <begin position="134"/>
        <end position="202"/>
    </location>
</feature>
<dbReference type="InterPro" id="IPR056136">
    <property type="entry name" value="DUF7719"/>
</dbReference>
<protein>
    <recommendedName>
        <fullName evidence="3">DUF7719 domain-containing protein</fullName>
    </recommendedName>
</protein>
<comment type="caution">
    <text evidence="4">The sequence shown here is derived from an EMBL/GenBank/DDBJ whole genome shotgun (WGS) entry which is preliminary data.</text>
</comment>
<accession>A0A9P7YC88</accession>
<gene>
    <name evidence="4" type="ORF">BJ875DRAFT_506797</name>
</gene>
<feature type="region of interest" description="Disordered" evidence="1">
    <location>
        <begin position="1"/>
        <end position="26"/>
    </location>
</feature>
<keyword evidence="2" id="KW-0472">Membrane</keyword>
<keyword evidence="2" id="KW-0812">Transmembrane</keyword>
<dbReference type="PANTHER" id="PTHR37846">
    <property type="entry name" value="YALI0B21296P"/>
    <property type="match status" value="1"/>
</dbReference>
<proteinExistence type="predicted"/>
<dbReference type="AlphaFoldDB" id="A0A9P7YC88"/>
<evidence type="ECO:0000259" key="3">
    <source>
        <dbReference type="Pfam" id="PF24841"/>
    </source>
</evidence>
<dbReference type="OrthoDB" id="5597489at2759"/>
<organism evidence="4 5">
    <name type="scientific">Amylocarpus encephaloides</name>
    <dbReference type="NCBI Taxonomy" id="45428"/>
    <lineage>
        <taxon>Eukaryota</taxon>
        <taxon>Fungi</taxon>
        <taxon>Dikarya</taxon>
        <taxon>Ascomycota</taxon>
        <taxon>Pezizomycotina</taxon>
        <taxon>Leotiomycetes</taxon>
        <taxon>Helotiales</taxon>
        <taxon>Helotiales incertae sedis</taxon>
        <taxon>Amylocarpus</taxon>
    </lineage>
</organism>
<keyword evidence="2" id="KW-1133">Transmembrane helix</keyword>
<dbReference type="Pfam" id="PF24841">
    <property type="entry name" value="DUF7719"/>
    <property type="match status" value="1"/>
</dbReference>
<reference evidence="4" key="1">
    <citation type="journal article" date="2021" name="IMA Fungus">
        <title>Genomic characterization of three marine fungi, including Emericellopsis atlantica sp. nov. with signatures of a generalist lifestyle and marine biomass degradation.</title>
        <authorList>
            <person name="Hagestad O.C."/>
            <person name="Hou L."/>
            <person name="Andersen J.H."/>
            <person name="Hansen E.H."/>
            <person name="Altermark B."/>
            <person name="Li C."/>
            <person name="Kuhnert E."/>
            <person name="Cox R.J."/>
            <person name="Crous P.W."/>
            <person name="Spatafora J.W."/>
            <person name="Lail K."/>
            <person name="Amirebrahimi M."/>
            <person name="Lipzen A."/>
            <person name="Pangilinan J."/>
            <person name="Andreopoulos W."/>
            <person name="Hayes R.D."/>
            <person name="Ng V."/>
            <person name="Grigoriev I.V."/>
            <person name="Jackson S.A."/>
            <person name="Sutton T.D.S."/>
            <person name="Dobson A.D.W."/>
            <person name="Rama T."/>
        </authorList>
    </citation>
    <scope>NUCLEOTIDE SEQUENCE</scope>
    <source>
        <strain evidence="4">TRa018bII</strain>
    </source>
</reference>
<evidence type="ECO:0000256" key="1">
    <source>
        <dbReference type="SAM" id="MobiDB-lite"/>
    </source>
</evidence>
<name>A0A9P7YC88_9HELO</name>
<dbReference type="EMBL" id="MU251616">
    <property type="protein sequence ID" value="KAG9231233.1"/>
    <property type="molecule type" value="Genomic_DNA"/>
</dbReference>
<dbReference type="PANTHER" id="PTHR37846:SF1">
    <property type="entry name" value="DEACETYLASE-LIKE PROTEIN"/>
    <property type="match status" value="1"/>
</dbReference>
<keyword evidence="5" id="KW-1185">Reference proteome</keyword>
<feature type="transmembrane region" description="Helical" evidence="2">
    <location>
        <begin position="132"/>
        <end position="150"/>
    </location>
</feature>
<evidence type="ECO:0000313" key="4">
    <source>
        <dbReference type="EMBL" id="KAG9231233.1"/>
    </source>
</evidence>
<evidence type="ECO:0000256" key="2">
    <source>
        <dbReference type="SAM" id="Phobius"/>
    </source>
</evidence>
<dbReference type="Proteomes" id="UP000824998">
    <property type="component" value="Unassembled WGS sequence"/>
</dbReference>